<accession>A0ABC8KNU6</accession>
<proteinExistence type="predicted"/>
<name>A0ABC8KNU6_ERUVS</name>
<evidence type="ECO:0000313" key="2">
    <source>
        <dbReference type="Proteomes" id="UP001642260"/>
    </source>
</evidence>
<reference evidence="1 2" key="1">
    <citation type="submission" date="2022-03" db="EMBL/GenBank/DDBJ databases">
        <authorList>
            <person name="Macdonald S."/>
            <person name="Ahmed S."/>
            <person name="Newling K."/>
        </authorList>
    </citation>
    <scope>NUCLEOTIDE SEQUENCE [LARGE SCALE GENOMIC DNA]</scope>
</reference>
<evidence type="ECO:0000313" key="1">
    <source>
        <dbReference type="EMBL" id="CAH8360905.1"/>
    </source>
</evidence>
<keyword evidence="2" id="KW-1185">Reference proteome</keyword>
<organism evidence="1 2">
    <name type="scientific">Eruca vesicaria subsp. sativa</name>
    <name type="common">Garden rocket</name>
    <name type="synonym">Eruca sativa</name>
    <dbReference type="NCBI Taxonomy" id="29727"/>
    <lineage>
        <taxon>Eukaryota</taxon>
        <taxon>Viridiplantae</taxon>
        <taxon>Streptophyta</taxon>
        <taxon>Embryophyta</taxon>
        <taxon>Tracheophyta</taxon>
        <taxon>Spermatophyta</taxon>
        <taxon>Magnoliopsida</taxon>
        <taxon>eudicotyledons</taxon>
        <taxon>Gunneridae</taxon>
        <taxon>Pentapetalae</taxon>
        <taxon>rosids</taxon>
        <taxon>malvids</taxon>
        <taxon>Brassicales</taxon>
        <taxon>Brassicaceae</taxon>
        <taxon>Brassiceae</taxon>
        <taxon>Eruca</taxon>
    </lineage>
</organism>
<comment type="caution">
    <text evidence="1">The sequence shown here is derived from an EMBL/GenBank/DDBJ whole genome shotgun (WGS) entry which is preliminary data.</text>
</comment>
<sequence>MTLVAYLISLYKANTIVDTQLERISSKMVDGFNDDKRVRVAAVSSLGKVAVHVEDVLNQSKTNSSDVVVNQIKTNDSDVVVKSVGFKDQGLGCDFSHKESS</sequence>
<dbReference type="Proteomes" id="UP001642260">
    <property type="component" value="Unassembled WGS sequence"/>
</dbReference>
<dbReference type="AlphaFoldDB" id="A0ABC8KNU6"/>
<dbReference type="EMBL" id="CAKOAT010297376">
    <property type="protein sequence ID" value="CAH8360905.1"/>
    <property type="molecule type" value="Genomic_DNA"/>
</dbReference>
<gene>
    <name evidence="1" type="ORF">ERUC_LOCUS26661</name>
</gene>
<protein>
    <submittedName>
        <fullName evidence="1">Uncharacterized protein</fullName>
    </submittedName>
</protein>